<protein>
    <submittedName>
        <fullName evidence="2">Uncharacterized protein</fullName>
    </submittedName>
</protein>
<comment type="caution">
    <text evidence="2">The sequence shown here is derived from an EMBL/GenBank/DDBJ whole genome shotgun (WGS) entry which is preliminary data.</text>
</comment>
<sequence length="396" mass="45947">MSSYRYLELIKKSTENELKRYIRIIETELGYSETITSLNNHKKANLELTLSELISNKLRIAREKLDSGDLSEREEYKLGDCIDELFAQSREISYEFSNHIGWLDREPRALYFFVVIARAIVDTGNTELSYPVTEFSFEAKSESKDQSKSQSFSAVKYLLKDTDYLEPLSKICPNKNLSTYENLVSALEVIITSRSPREQKSTYRLLEDIENLYETVFVNRNADRKAFKTDDAELINRYYRYLTKKYPYTGLSMTEDIDKQKQTIMCIFDVLCATNDPDTFKQLENKLVEKFNRSKRDKAKGKVPKTTKEEKTLTFSESDWMKLIDLTGSDAKNEIKAKLKELIDKELADQKDAKKGSGDQETNGETQTPDKNKDSKQSVNELFNKPSFGRHLLKYD</sequence>
<organism evidence="2 3">
    <name type="scientific">Vibrio parahaemolyticus</name>
    <dbReference type="NCBI Taxonomy" id="670"/>
    <lineage>
        <taxon>Bacteria</taxon>
        <taxon>Pseudomonadati</taxon>
        <taxon>Pseudomonadota</taxon>
        <taxon>Gammaproteobacteria</taxon>
        <taxon>Vibrionales</taxon>
        <taxon>Vibrionaceae</taxon>
        <taxon>Vibrio</taxon>
    </lineage>
</organism>
<evidence type="ECO:0000256" key="1">
    <source>
        <dbReference type="SAM" id="MobiDB-lite"/>
    </source>
</evidence>
<feature type="compositionally biased region" description="Basic and acidic residues" evidence="1">
    <location>
        <begin position="348"/>
        <end position="358"/>
    </location>
</feature>
<proteinExistence type="predicted"/>
<name>A0AAW3IVS1_VIBPH</name>
<accession>A0AAW3IVS1</accession>
<dbReference type="RefSeq" id="WP_042762885.1">
    <property type="nucleotide sequence ID" value="NZ_JAMQAC010000063.1"/>
</dbReference>
<evidence type="ECO:0000313" key="2">
    <source>
        <dbReference type="EMBL" id="KOY26749.1"/>
    </source>
</evidence>
<evidence type="ECO:0000313" key="3">
    <source>
        <dbReference type="Proteomes" id="UP000037697"/>
    </source>
</evidence>
<dbReference type="EMBL" id="LIRS01000109">
    <property type="protein sequence ID" value="KOY26749.1"/>
    <property type="molecule type" value="Genomic_DNA"/>
</dbReference>
<dbReference type="Proteomes" id="UP000037697">
    <property type="component" value="Unassembled WGS sequence"/>
</dbReference>
<dbReference type="AlphaFoldDB" id="A0AAW3IVS1"/>
<reference evidence="2 3" key="1">
    <citation type="submission" date="2015-07" db="EMBL/GenBank/DDBJ databases">
        <title>Foodborne Vibrio parahaemolyticus Isolates.</title>
        <authorList>
            <person name="Ronholm J."/>
            <person name="Petronella N."/>
            <person name="Kenwell R."/>
            <person name="Banerjee S."/>
        </authorList>
    </citation>
    <scope>NUCLEOTIDE SEQUENCE [LARGE SCALE GENOMIC DNA]</scope>
    <source>
        <strain evidence="2 3">HS-06-05</strain>
    </source>
</reference>
<gene>
    <name evidence="2" type="ORF">ACX05_19665</name>
</gene>
<feature type="region of interest" description="Disordered" evidence="1">
    <location>
        <begin position="348"/>
        <end position="396"/>
    </location>
</feature>